<dbReference type="NCBIfam" id="TIGR01246">
    <property type="entry name" value="dapE_proteo"/>
    <property type="match status" value="1"/>
</dbReference>
<dbReference type="GO" id="GO:0050897">
    <property type="term" value="F:cobalt ion binding"/>
    <property type="evidence" value="ECO:0007669"/>
    <property type="project" value="UniProtKB-UniRule"/>
</dbReference>
<dbReference type="GO" id="GO:0006526">
    <property type="term" value="P:L-arginine biosynthetic process"/>
    <property type="evidence" value="ECO:0007669"/>
    <property type="project" value="TreeGrafter"/>
</dbReference>
<evidence type="ECO:0000256" key="19">
    <source>
        <dbReference type="HAMAP-Rule" id="MF_01690"/>
    </source>
</evidence>
<dbReference type="RefSeq" id="WP_069096233.1">
    <property type="nucleotide sequence ID" value="NZ_MASI01000012.1"/>
</dbReference>
<dbReference type="NCBIfam" id="NF009557">
    <property type="entry name" value="PRK13009.1"/>
    <property type="match status" value="1"/>
</dbReference>
<organism evidence="21 22">
    <name type="scientific">Methyloligella halotolerans</name>
    <dbReference type="NCBI Taxonomy" id="1177755"/>
    <lineage>
        <taxon>Bacteria</taxon>
        <taxon>Pseudomonadati</taxon>
        <taxon>Pseudomonadota</taxon>
        <taxon>Alphaproteobacteria</taxon>
        <taxon>Hyphomicrobiales</taxon>
        <taxon>Hyphomicrobiaceae</taxon>
        <taxon>Methyloligella</taxon>
    </lineage>
</organism>
<feature type="binding site" evidence="19">
    <location>
        <position position="144"/>
    </location>
    <ligand>
        <name>Zn(2+)</name>
        <dbReference type="ChEBI" id="CHEBI:29105"/>
        <label>2</label>
    </ligand>
</feature>
<proteinExistence type="inferred from homology"/>
<dbReference type="SUPFAM" id="SSF53187">
    <property type="entry name" value="Zn-dependent exopeptidases"/>
    <property type="match status" value="1"/>
</dbReference>
<evidence type="ECO:0000313" key="21">
    <source>
        <dbReference type="EMBL" id="ODA65966.1"/>
    </source>
</evidence>
<dbReference type="InterPro" id="IPR001261">
    <property type="entry name" value="ArgE/DapE_CS"/>
</dbReference>
<comment type="caution">
    <text evidence="21">The sequence shown here is derived from an EMBL/GenBank/DDBJ whole genome shotgun (WGS) entry which is preliminary data.</text>
</comment>
<keyword evidence="9 19" id="KW-0479">Metal-binding</keyword>
<evidence type="ECO:0000256" key="15">
    <source>
        <dbReference type="ARBA" id="ARBA00023154"/>
    </source>
</evidence>
<dbReference type="GO" id="GO:0030117">
    <property type="term" value="C:membrane coat"/>
    <property type="evidence" value="ECO:0007669"/>
    <property type="project" value="InterPro"/>
</dbReference>
<feature type="binding site" evidence="19">
    <location>
        <position position="172"/>
    </location>
    <ligand>
        <name>Zn(2+)</name>
        <dbReference type="ChEBI" id="CHEBI:29105"/>
        <label>1</label>
    </ligand>
</feature>
<dbReference type="InterPro" id="IPR036264">
    <property type="entry name" value="Bact_exopeptidase_dim_dom"/>
</dbReference>
<evidence type="ECO:0000256" key="18">
    <source>
        <dbReference type="ARBA" id="ARBA00051301"/>
    </source>
</evidence>
<evidence type="ECO:0000256" key="10">
    <source>
        <dbReference type="ARBA" id="ARBA00022801"/>
    </source>
</evidence>
<feature type="domain" description="Peptidase M20 dimerisation" evidence="20">
    <location>
        <begin position="185"/>
        <end position="281"/>
    </location>
</feature>
<evidence type="ECO:0000256" key="7">
    <source>
        <dbReference type="ARBA" id="ARBA00022448"/>
    </source>
</evidence>
<dbReference type="InterPro" id="IPR011650">
    <property type="entry name" value="Peptidase_M20_dimer"/>
</dbReference>
<feature type="active site" description="Proton acceptor" evidence="19">
    <location>
        <position position="143"/>
    </location>
</feature>
<dbReference type="GO" id="GO:0008777">
    <property type="term" value="F:acetylornithine deacetylase activity"/>
    <property type="evidence" value="ECO:0007669"/>
    <property type="project" value="TreeGrafter"/>
</dbReference>
<dbReference type="GO" id="GO:0008270">
    <property type="term" value="F:zinc ion binding"/>
    <property type="evidence" value="ECO:0007669"/>
    <property type="project" value="UniProtKB-UniRule"/>
</dbReference>
<dbReference type="OrthoDB" id="9809784at2"/>
<comment type="similarity">
    <text evidence="3 19">Belongs to the peptidase M20A family. DapE subfamily.</text>
</comment>
<dbReference type="GO" id="GO:0016192">
    <property type="term" value="P:vesicle-mediated transport"/>
    <property type="evidence" value="ECO:0007669"/>
    <property type="project" value="InterPro"/>
</dbReference>
<dbReference type="UniPathway" id="UPA00034">
    <property type="reaction ID" value="UER00021"/>
</dbReference>
<evidence type="ECO:0000256" key="16">
    <source>
        <dbReference type="ARBA" id="ARBA00023285"/>
    </source>
</evidence>
<comment type="pathway">
    <text evidence="2 19">Amino-acid biosynthesis; L-lysine biosynthesis via DAP pathway; LL-2,6-diaminopimelate from (S)-tetrahydrodipicolinate (succinylase route): step 3/3.</text>
</comment>
<feature type="active site" evidence="19">
    <location>
        <position position="77"/>
    </location>
</feature>
<dbReference type="Pfam" id="PF01546">
    <property type="entry name" value="Peptidase_M20"/>
    <property type="match status" value="1"/>
</dbReference>
<keyword evidence="7" id="KW-0813">Transport</keyword>
<keyword evidence="11 19" id="KW-0862">Zinc</keyword>
<comment type="function">
    <text evidence="19">Catalyzes the hydrolysis of N-succinyl-L,L-diaminopimelic acid (SDAP), forming succinate and LL-2,6-diaminopimelate (DAP), an intermediate involved in the bacterial biosynthesis of lysine and meso-diaminopimelic acid, an essential component of bacterial cell walls.</text>
</comment>
<evidence type="ECO:0000256" key="9">
    <source>
        <dbReference type="ARBA" id="ARBA00022723"/>
    </source>
</evidence>
<dbReference type="InterPro" id="IPR005941">
    <property type="entry name" value="DapE_proteobac"/>
</dbReference>
<keyword evidence="8 19" id="KW-0028">Amino-acid biosynthesis</keyword>
<feature type="binding site" evidence="19">
    <location>
        <position position="75"/>
    </location>
    <ligand>
        <name>Zn(2+)</name>
        <dbReference type="ChEBI" id="CHEBI:29105"/>
        <label>1</label>
    </ligand>
</feature>
<keyword evidence="14" id="KW-0472">Membrane</keyword>
<dbReference type="Pfam" id="PF07687">
    <property type="entry name" value="M20_dimer"/>
    <property type="match status" value="1"/>
</dbReference>
<dbReference type="PROSITE" id="PS00989">
    <property type="entry name" value="CLAT_ADAPTOR_S"/>
    <property type="match status" value="1"/>
</dbReference>
<evidence type="ECO:0000256" key="6">
    <source>
        <dbReference type="ARBA" id="ARBA00022391"/>
    </source>
</evidence>
<dbReference type="InterPro" id="IPR000804">
    <property type="entry name" value="Clathrin_sm-chain_CS"/>
</dbReference>
<dbReference type="AlphaFoldDB" id="A0A1E2RUN4"/>
<dbReference type="GO" id="GO:0009014">
    <property type="term" value="F:succinyl-diaminopimelate desuccinylase activity"/>
    <property type="evidence" value="ECO:0007669"/>
    <property type="project" value="UniProtKB-UniRule"/>
</dbReference>
<evidence type="ECO:0000256" key="13">
    <source>
        <dbReference type="ARBA" id="ARBA00022927"/>
    </source>
</evidence>
<evidence type="ECO:0000256" key="12">
    <source>
        <dbReference type="ARBA" id="ARBA00022915"/>
    </source>
</evidence>
<comment type="catalytic activity">
    <reaction evidence="18 19">
        <text>N-succinyl-(2S,6S)-2,6-diaminopimelate + H2O = (2S,6S)-2,6-diaminopimelate + succinate</text>
        <dbReference type="Rhea" id="RHEA:22608"/>
        <dbReference type="ChEBI" id="CHEBI:15377"/>
        <dbReference type="ChEBI" id="CHEBI:30031"/>
        <dbReference type="ChEBI" id="CHEBI:57609"/>
        <dbReference type="ChEBI" id="CHEBI:58087"/>
        <dbReference type="EC" id="3.5.1.18"/>
    </reaction>
</comment>
<dbReference type="PANTHER" id="PTHR43808:SF31">
    <property type="entry name" value="N-ACETYL-L-CITRULLINE DEACETYLASE"/>
    <property type="match status" value="1"/>
</dbReference>
<evidence type="ECO:0000256" key="2">
    <source>
        <dbReference type="ARBA" id="ARBA00005130"/>
    </source>
</evidence>
<evidence type="ECO:0000256" key="11">
    <source>
        <dbReference type="ARBA" id="ARBA00022833"/>
    </source>
</evidence>
<evidence type="ECO:0000313" key="22">
    <source>
        <dbReference type="Proteomes" id="UP000095087"/>
    </source>
</evidence>
<dbReference type="PATRIC" id="fig|1177755.3.peg.3137"/>
<evidence type="ECO:0000256" key="4">
    <source>
        <dbReference type="ARBA" id="ARBA00011738"/>
    </source>
</evidence>
<evidence type="ECO:0000259" key="20">
    <source>
        <dbReference type="Pfam" id="PF07687"/>
    </source>
</evidence>
<dbReference type="SUPFAM" id="SSF55031">
    <property type="entry name" value="Bacterial exopeptidase dimerisation domain"/>
    <property type="match status" value="1"/>
</dbReference>
<keyword evidence="15 19" id="KW-0457">Lysine biosynthesis</keyword>
<gene>
    <name evidence="19" type="primary">dapE</name>
    <name evidence="21" type="ORF">A7A08_03109</name>
</gene>
<dbReference type="GO" id="GO:0019877">
    <property type="term" value="P:diaminopimelate biosynthetic process"/>
    <property type="evidence" value="ECO:0007669"/>
    <property type="project" value="UniProtKB-UniRule"/>
</dbReference>
<dbReference type="GO" id="GO:0009089">
    <property type="term" value="P:lysine biosynthetic process via diaminopimelate"/>
    <property type="evidence" value="ECO:0007669"/>
    <property type="project" value="UniProtKB-UniRule"/>
</dbReference>
<comment type="subunit">
    <text evidence="4 19">Homodimer.</text>
</comment>
<evidence type="ECO:0000256" key="17">
    <source>
        <dbReference type="ARBA" id="ARBA00031891"/>
    </source>
</evidence>
<dbReference type="Gene3D" id="3.40.630.10">
    <property type="entry name" value="Zn peptidases"/>
    <property type="match status" value="2"/>
</dbReference>
<evidence type="ECO:0000256" key="3">
    <source>
        <dbReference type="ARBA" id="ARBA00006746"/>
    </source>
</evidence>
<keyword evidence="10 19" id="KW-0378">Hydrolase</keyword>
<dbReference type="CDD" id="cd03891">
    <property type="entry name" value="M20_DapE_proteobac"/>
    <property type="match status" value="1"/>
</dbReference>
<keyword evidence="13" id="KW-0653">Protein transport</keyword>
<name>A0A1E2RUN4_9HYPH</name>
<sequence>MASLSEDAVEIAQGLIRCKSVTPDEGGALDYLQTKLQAAGFTCHRLPFEAAGTPTVDNLYARIGTGRPNLCFAGHTDVVPPGDDDAWTHAPFAGDIDQGLLYGRGASDMKGGVAAFVAAALDYLTFARGEPAGSISLLITGDEEGPAVNGTDKVLKWMAAHDEVLDHAIVGEPTNATQLGETIKIGRRGSLNGKVTVKGVQGHVAYPALANNPIRGLIAVLSSLYEEPLDHGNAHFAPSNLEVTTIDVRNPATNVIPAKAEALFNIRFNDDHTPESLQSWAREKAFMALEGSGLEAIFDYEPANPVFVTEPGTLSTLLSEAISDVTGLTPELSTAGGTSDARFIKDYCPVVEFGLTTESMHQVDERVSVADLEKLAVIYRRFLDLYFNGGTAS</sequence>
<keyword evidence="12 19" id="KW-0220">Diaminopimelate biosynthesis</keyword>
<dbReference type="EC" id="3.5.1.18" evidence="5 19"/>
<evidence type="ECO:0000256" key="14">
    <source>
        <dbReference type="ARBA" id="ARBA00023136"/>
    </source>
</evidence>
<feature type="binding site" evidence="19">
    <location>
        <position position="108"/>
    </location>
    <ligand>
        <name>Zn(2+)</name>
        <dbReference type="ChEBI" id="CHEBI:29105"/>
        <label>2</label>
    </ligand>
</feature>
<comment type="cofactor">
    <cofactor evidence="19">
        <name>Zn(2+)</name>
        <dbReference type="ChEBI" id="CHEBI:29105"/>
    </cofactor>
    <cofactor evidence="19">
        <name>Co(2+)</name>
        <dbReference type="ChEBI" id="CHEBI:48828"/>
    </cofactor>
    <text evidence="19">Binds 2 Zn(2+) or Co(2+) ions per subunit.</text>
</comment>
<dbReference type="InterPro" id="IPR002933">
    <property type="entry name" value="Peptidase_M20"/>
</dbReference>
<dbReference type="STRING" id="1177755.A7A08_03109"/>
<evidence type="ECO:0000256" key="1">
    <source>
        <dbReference type="ARBA" id="ARBA00004308"/>
    </source>
</evidence>
<dbReference type="GO" id="GO:0012505">
    <property type="term" value="C:endomembrane system"/>
    <property type="evidence" value="ECO:0007669"/>
    <property type="project" value="UniProtKB-SubCell"/>
</dbReference>
<protein>
    <recommendedName>
        <fullName evidence="6 19">Succinyl-diaminopimelate desuccinylase</fullName>
        <shortName evidence="19">SDAP desuccinylase</shortName>
        <ecNumber evidence="5 19">3.5.1.18</ecNumber>
    </recommendedName>
    <alternativeName>
        <fullName evidence="17 19">N-succinyl-LL-2,6-diaminoheptanedioate amidohydrolase</fullName>
    </alternativeName>
</protein>
<dbReference type="EMBL" id="MASI01000012">
    <property type="protein sequence ID" value="ODA65966.1"/>
    <property type="molecule type" value="Genomic_DNA"/>
</dbReference>
<feature type="binding site" evidence="19">
    <location>
        <position position="361"/>
    </location>
    <ligand>
        <name>Zn(2+)</name>
        <dbReference type="ChEBI" id="CHEBI:29105"/>
        <label>2</label>
    </ligand>
</feature>
<dbReference type="InterPro" id="IPR050072">
    <property type="entry name" value="Peptidase_M20A"/>
</dbReference>
<dbReference type="HAMAP" id="MF_01690">
    <property type="entry name" value="DapE"/>
    <property type="match status" value="1"/>
</dbReference>
<keyword evidence="22" id="KW-1185">Reference proteome</keyword>
<dbReference type="GO" id="GO:0006886">
    <property type="term" value="P:intracellular protein transport"/>
    <property type="evidence" value="ECO:0007669"/>
    <property type="project" value="InterPro"/>
</dbReference>
<reference evidence="21 22" key="1">
    <citation type="submission" date="2016-07" db="EMBL/GenBank/DDBJ databases">
        <title>Draft genome sequence of Methyloligella halotolerans C2T (VKM B-2706T=CCUG 61687T=DSM 25045T), a halotolerant polyhydroxybutyrate accumulating methylotroph.</title>
        <authorList>
            <person name="Vasilenko O.V."/>
            <person name="Doronina N.V."/>
            <person name="Poroshina M.N."/>
            <person name="Tarlachkov S.V."/>
            <person name="Trotsenko Y.A."/>
        </authorList>
    </citation>
    <scope>NUCLEOTIDE SEQUENCE [LARGE SCALE GENOMIC DNA]</scope>
    <source>
        <strain evidence="21 22">VKM B-2706</strain>
    </source>
</reference>
<dbReference type="Proteomes" id="UP000095087">
    <property type="component" value="Unassembled WGS sequence"/>
</dbReference>
<accession>A0A1E2RUN4</accession>
<dbReference type="PANTHER" id="PTHR43808">
    <property type="entry name" value="ACETYLORNITHINE DEACETYLASE"/>
    <property type="match status" value="1"/>
</dbReference>
<comment type="subcellular location">
    <subcellularLocation>
        <location evidence="1">Endomembrane system</location>
    </subcellularLocation>
</comment>
<evidence type="ECO:0000256" key="8">
    <source>
        <dbReference type="ARBA" id="ARBA00022605"/>
    </source>
</evidence>
<dbReference type="PROSITE" id="PS00759">
    <property type="entry name" value="ARGE_DAPE_CPG2_2"/>
    <property type="match status" value="1"/>
</dbReference>
<evidence type="ECO:0000256" key="5">
    <source>
        <dbReference type="ARBA" id="ARBA00011921"/>
    </source>
</evidence>
<feature type="binding site" evidence="19">
    <location>
        <position position="108"/>
    </location>
    <ligand>
        <name>Zn(2+)</name>
        <dbReference type="ChEBI" id="CHEBI:29105"/>
        <label>1</label>
    </ligand>
</feature>
<keyword evidence="16 19" id="KW-0170">Cobalt</keyword>